<feature type="domain" description="Transposase IS4-like" evidence="1">
    <location>
        <begin position="27"/>
        <end position="102"/>
    </location>
</feature>
<name>A0ABX2D946_9CYAN</name>
<accession>A0ABX2D946</accession>
<protein>
    <recommendedName>
        <fullName evidence="1">Transposase IS4-like domain-containing protein</fullName>
    </recommendedName>
</protein>
<evidence type="ECO:0000313" key="2">
    <source>
        <dbReference type="EMBL" id="NQE38323.1"/>
    </source>
</evidence>
<organism evidence="2 3">
    <name type="scientific">Microcoleus asticus IPMA8</name>
    <dbReference type="NCBI Taxonomy" id="2563858"/>
    <lineage>
        <taxon>Bacteria</taxon>
        <taxon>Bacillati</taxon>
        <taxon>Cyanobacteriota</taxon>
        <taxon>Cyanophyceae</taxon>
        <taxon>Oscillatoriophycideae</taxon>
        <taxon>Oscillatoriales</taxon>
        <taxon>Microcoleaceae</taxon>
        <taxon>Microcoleus</taxon>
        <taxon>Microcoleus asticus</taxon>
    </lineage>
</organism>
<dbReference type="InterPro" id="IPR012337">
    <property type="entry name" value="RNaseH-like_sf"/>
</dbReference>
<dbReference type="InterPro" id="IPR002559">
    <property type="entry name" value="Transposase_11"/>
</dbReference>
<comment type="caution">
    <text evidence="2">The sequence shown here is derived from an EMBL/GenBank/DDBJ whole genome shotgun (WGS) entry which is preliminary data.</text>
</comment>
<reference evidence="2 3" key="1">
    <citation type="journal article" date="2020" name="Sci. Rep.">
        <title>A novel cyanobacterial geosmin producer, revising GeoA distribution and dispersion patterns in Bacteria.</title>
        <authorList>
            <person name="Churro C."/>
            <person name="Semedo-Aguiar A.P."/>
            <person name="Silva A.D."/>
            <person name="Pereira-Leal J.B."/>
            <person name="Leite R.B."/>
        </authorList>
    </citation>
    <scope>NUCLEOTIDE SEQUENCE [LARGE SCALE GENOMIC DNA]</scope>
    <source>
        <strain evidence="2 3">IPMA8</strain>
    </source>
</reference>
<dbReference type="Pfam" id="PF01609">
    <property type="entry name" value="DDE_Tnp_1"/>
    <property type="match status" value="1"/>
</dbReference>
<evidence type="ECO:0000313" key="3">
    <source>
        <dbReference type="Proteomes" id="UP000702425"/>
    </source>
</evidence>
<sequence length="119" mass="13563">MDSSALEALFCKLKSLENIPKAQLAGKMATVIDLMTRLPVDIWFQENPRASDVKLEENILQLVPTKTLLLLDRGFYHFSFWLKLIEADIHLITRLKKGAAIQVERVFIPIHYEGTLNVG</sequence>
<keyword evidence="3" id="KW-1185">Reference proteome</keyword>
<dbReference type="EMBL" id="SRRZ01000205">
    <property type="protein sequence ID" value="NQE38323.1"/>
    <property type="molecule type" value="Genomic_DNA"/>
</dbReference>
<proteinExistence type="predicted"/>
<gene>
    <name evidence="2" type="ORF">E5S67_06108</name>
</gene>
<dbReference type="SUPFAM" id="SSF53098">
    <property type="entry name" value="Ribonuclease H-like"/>
    <property type="match status" value="1"/>
</dbReference>
<dbReference type="Proteomes" id="UP000702425">
    <property type="component" value="Unassembled WGS sequence"/>
</dbReference>
<evidence type="ECO:0000259" key="1">
    <source>
        <dbReference type="Pfam" id="PF01609"/>
    </source>
</evidence>